<feature type="domain" description="NACHT" evidence="1">
    <location>
        <begin position="205"/>
        <end position="370"/>
    </location>
</feature>
<dbReference type="Pfam" id="PF05729">
    <property type="entry name" value="NACHT"/>
    <property type="match status" value="1"/>
</dbReference>
<proteinExistence type="predicted"/>
<dbReference type="PANTHER" id="PTHR46844">
    <property type="entry name" value="SLR5058 PROTEIN"/>
    <property type="match status" value="1"/>
</dbReference>
<sequence length="789" mass="84571">MTGDEATGAGAGRLILGRELRALLHDSGLDRSQALAKANRLLPDGVAKLNPQRVSERFAGEPGSDFPQLWALAEALLIECGRLLPLGAARPEAAEVRKRDGLRASWHTLWLLARKDPPPRPDPRLSGYLKAAARYARDHPYPDLPDTPRPPPLPEGCVPRHVLPLPPRAAGSAGAGAAGAAGAPCPPAGEPGPATDVFTSGSPVAVLIGAPGSGKSTLLRVHLLDSADGPPDGRAKRNATVPVLVPAVALTGPAPLSQALATSVTALLGRHLPPGTTLTEDFFGRRPRPRATWLVLVDGLDEVADQEARAGLLGRLADQAAADGSPYRFVVATRPLPAGELDTPGSHAARFALRPFTQDDLRRYAHERFRVLGDPDRHTALFTALIADADLDHLARTPLMASMLCGLYAVEPGGPFPEGRTAVYTRFMDRIYRRNSHKSIADTQQRAVDALEKPFQHLPDRQDVGAAAERARRHLPELVRSLAHRVFFEDTPATLGALAAHPLARPPAQVPGPDWNRFLGDLLRPTGLLTVQDGELSFPHRTFLEYHAACHATRDRAASAAATRRLVKWGWSRPPATWPFCRCWSMPVGRALRSGSRADEEAPARKRADMSYAGFVLDLAASAGADPWKELHRVARKGGAEGGTFIALQAALGTRIRPETAAAARETLVRAALGHRKIPGSARVLAAETLAGLGDERGLDAFRAMADDPGRLDTLDPWHMPLTELTHTEPPTQSELDEARRATRRDTVAQLDAVIRAAAPGAAARLHATRARTAFGRLVGEEAGGRPRR</sequence>
<dbReference type="InterPro" id="IPR007111">
    <property type="entry name" value="NACHT_NTPase"/>
</dbReference>
<dbReference type="RefSeq" id="WP_087929569.1">
    <property type="nucleotide sequence ID" value="NZ_CP021744.1"/>
</dbReference>
<dbReference type="KEGG" id="salj:SMD11_6264"/>
<dbReference type="Proteomes" id="UP000195755">
    <property type="component" value="Chromosome"/>
</dbReference>
<reference evidence="2 3" key="1">
    <citation type="submission" date="2017-06" db="EMBL/GenBank/DDBJ databases">
        <title>Streptomyces albireticuli Genome sequencing and assembly.</title>
        <authorList>
            <person name="Wang Y."/>
            <person name="Du B."/>
            <person name="Ding Y."/>
            <person name="Liu H."/>
            <person name="Hou Q."/>
            <person name="Liu K."/>
            <person name="Yao L."/>
            <person name="Wang C."/>
        </authorList>
    </citation>
    <scope>NUCLEOTIDE SEQUENCE [LARGE SCALE GENOMIC DNA]</scope>
    <source>
        <strain evidence="2 3">MDJK11</strain>
    </source>
</reference>
<evidence type="ECO:0000259" key="1">
    <source>
        <dbReference type="Pfam" id="PF05729"/>
    </source>
</evidence>
<dbReference type="InterPro" id="IPR027417">
    <property type="entry name" value="P-loop_NTPase"/>
</dbReference>
<gene>
    <name evidence="2" type="ORF">SMD11_6264</name>
</gene>
<name>A0A1Z2LBZ8_9ACTN</name>
<dbReference type="OrthoDB" id="135105at2"/>
<dbReference type="PANTHER" id="PTHR46844:SF1">
    <property type="entry name" value="SLR5058 PROTEIN"/>
    <property type="match status" value="1"/>
</dbReference>
<dbReference type="EMBL" id="CP021744">
    <property type="protein sequence ID" value="ARZ71840.1"/>
    <property type="molecule type" value="Genomic_DNA"/>
</dbReference>
<accession>A0A1Z2LBZ8</accession>
<evidence type="ECO:0000313" key="2">
    <source>
        <dbReference type="EMBL" id="ARZ71840.1"/>
    </source>
</evidence>
<organism evidence="2 3">
    <name type="scientific">Streptomyces albireticuli</name>
    <dbReference type="NCBI Taxonomy" id="1940"/>
    <lineage>
        <taxon>Bacteria</taxon>
        <taxon>Bacillati</taxon>
        <taxon>Actinomycetota</taxon>
        <taxon>Actinomycetes</taxon>
        <taxon>Kitasatosporales</taxon>
        <taxon>Streptomycetaceae</taxon>
        <taxon>Streptomyces</taxon>
    </lineage>
</organism>
<evidence type="ECO:0000313" key="3">
    <source>
        <dbReference type="Proteomes" id="UP000195755"/>
    </source>
</evidence>
<dbReference type="Gene3D" id="3.40.50.300">
    <property type="entry name" value="P-loop containing nucleotide triphosphate hydrolases"/>
    <property type="match status" value="1"/>
</dbReference>
<dbReference type="AlphaFoldDB" id="A0A1Z2LBZ8"/>
<protein>
    <recommendedName>
        <fullName evidence="1">NACHT domain-containing protein</fullName>
    </recommendedName>
</protein>